<gene>
    <name evidence="1" type="ORF">AMJ87_12005</name>
</gene>
<evidence type="ECO:0000313" key="2">
    <source>
        <dbReference type="Proteomes" id="UP000051096"/>
    </source>
</evidence>
<sequence>MKILILVLPLIVTLLRCTRYEEELDVINISNTRGYSEYPAIAADSRGYFYVVWDEQFITYESLFIYIAIREPSGEWSAPEKFFELQWATFPDIEIDQHNTIHVIWRDTDEQGWGEVLYTKKKTGCMWTEPETISVYGMSCNPDLAVDNLGNVHLVWLEWPTYRVQKIFYAKRTSGGYWSVPIEISEGNVFLRGFPHIAVTPKGDVHIVWEVTRTDTGPTLSMYAMSNDGITFTNPAPIHYTGGRKQEQISQSITTDYEGVVHVVWTDRGDIFYTWKVNDEDWEGPIIILDTEVYANRPDITAGADARLHLVWDEENTYLCHTSKPLDGDWTNPTRHAIDMYGFPSPKAAISSNCIGVVFTGCTEIDPSGKNNTEVFFVEIPIY</sequence>
<reference evidence="1 2" key="1">
    <citation type="journal article" date="2015" name="Microbiome">
        <title>Genomic resolution of linkages in carbon, nitrogen, and sulfur cycling among widespread estuary sediment bacteria.</title>
        <authorList>
            <person name="Baker B.J."/>
            <person name="Lazar C.S."/>
            <person name="Teske A.P."/>
            <person name="Dick G.J."/>
        </authorList>
    </citation>
    <scope>NUCLEOTIDE SEQUENCE [LARGE SCALE GENOMIC DNA]</scope>
    <source>
        <strain evidence="1">SM23_60</strain>
    </source>
</reference>
<accession>A0A0S8G939</accession>
<comment type="caution">
    <text evidence="1">The sequence shown here is derived from an EMBL/GenBank/DDBJ whole genome shotgun (WGS) entry which is preliminary data.</text>
</comment>
<dbReference type="SUPFAM" id="SSF50939">
    <property type="entry name" value="Sialidases"/>
    <property type="match status" value="1"/>
</dbReference>
<dbReference type="AlphaFoldDB" id="A0A0S8G939"/>
<proteinExistence type="predicted"/>
<dbReference type="EMBL" id="LJUO01000171">
    <property type="protein sequence ID" value="KPK68380.1"/>
    <property type="molecule type" value="Genomic_DNA"/>
</dbReference>
<evidence type="ECO:0000313" key="1">
    <source>
        <dbReference type="EMBL" id="KPK68380.1"/>
    </source>
</evidence>
<dbReference type="InterPro" id="IPR036278">
    <property type="entry name" value="Sialidase_sf"/>
</dbReference>
<dbReference type="Proteomes" id="UP000051096">
    <property type="component" value="Unassembled WGS sequence"/>
</dbReference>
<evidence type="ECO:0008006" key="3">
    <source>
        <dbReference type="Google" id="ProtNLM"/>
    </source>
</evidence>
<organism evidence="1 2">
    <name type="scientific">candidate division WOR_3 bacterium SM23_60</name>
    <dbReference type="NCBI Taxonomy" id="1703780"/>
    <lineage>
        <taxon>Bacteria</taxon>
        <taxon>Bacteria division WOR-3</taxon>
    </lineage>
</organism>
<name>A0A0S8G939_UNCW3</name>
<protein>
    <recommendedName>
        <fullName evidence="3">Exo-alpha-sialidase</fullName>
    </recommendedName>
</protein>